<sequence length="455" mass="48780">MFRACSRFRFPGIALTCCLLGILEFSVPSSAQDSASAPAPVVYVKAGHLFDATSDNLRDNVVLTVEGERITKIVPAAEVSIPAGAKVVDLSQDWVLPGLIDCHVHLESRADEYNPINEVRMTPFKGAFNGVVNAKATLMAGFTSVRDVGSQPFFAVDLRNAINSGLIPGPRVVASGPPISITGGHGDMNGFAPAVSNWMYPAEKDFQIADGPDEVRRVVREQVKYGVDVIKILATGGVLSAGDKPGAEQFTYEELKVAADEAHRAGRKIAAHAHGTQGIKDAVRAGIDSIEHGSLIDDEGIQLMKEHGTYLDADIYNDDYILQEAPKFGLPQEMVDKEKSVGRLQRENFAKAVKAGVKITFGTDAGVYPHGDNAKQFHYMVKFGMTPAGAIHAATSSAADLIDRSKDVGTLEAGKYADLIAVTSNPLDKIETLEHVSFVMKGGKVYKDEVGAEKQ</sequence>
<dbReference type="Gene3D" id="3.20.20.140">
    <property type="entry name" value="Metal-dependent hydrolases"/>
    <property type="match status" value="1"/>
</dbReference>
<dbReference type="InterPro" id="IPR011059">
    <property type="entry name" value="Metal-dep_hydrolase_composite"/>
</dbReference>
<keyword evidence="4" id="KW-1185">Reference proteome</keyword>
<feature type="domain" description="Amidohydrolase-related" evidence="2">
    <location>
        <begin position="94"/>
        <end position="445"/>
    </location>
</feature>
<evidence type="ECO:0000256" key="1">
    <source>
        <dbReference type="SAM" id="SignalP"/>
    </source>
</evidence>
<dbReference type="PANTHER" id="PTHR43135:SF3">
    <property type="entry name" value="ALPHA-D-RIBOSE 1-METHYLPHOSPHONATE 5-TRIPHOSPHATE DIPHOSPHATASE"/>
    <property type="match status" value="1"/>
</dbReference>
<organism evidence="3 4">
    <name type="scientific">Acidicapsa dinghuensis</name>
    <dbReference type="NCBI Taxonomy" id="2218256"/>
    <lineage>
        <taxon>Bacteria</taxon>
        <taxon>Pseudomonadati</taxon>
        <taxon>Acidobacteriota</taxon>
        <taxon>Terriglobia</taxon>
        <taxon>Terriglobales</taxon>
        <taxon>Acidobacteriaceae</taxon>
        <taxon>Acidicapsa</taxon>
    </lineage>
</organism>
<dbReference type="Gene3D" id="2.30.40.10">
    <property type="entry name" value="Urease, subunit C, domain 1"/>
    <property type="match status" value="1"/>
</dbReference>
<dbReference type="InterPro" id="IPR051781">
    <property type="entry name" value="Metallo-dep_Hydrolase"/>
</dbReference>
<dbReference type="CDD" id="cd01299">
    <property type="entry name" value="Met_dep_hydrolase_A"/>
    <property type="match status" value="1"/>
</dbReference>
<reference evidence="4" key="1">
    <citation type="journal article" date="2019" name="Int. J. Syst. Evol. Microbiol.">
        <title>The Global Catalogue of Microorganisms (GCM) 10K type strain sequencing project: providing services to taxonomists for standard genome sequencing and annotation.</title>
        <authorList>
            <consortium name="The Broad Institute Genomics Platform"/>
            <consortium name="The Broad Institute Genome Sequencing Center for Infectious Disease"/>
            <person name="Wu L."/>
            <person name="Ma J."/>
        </authorList>
    </citation>
    <scope>NUCLEOTIDE SEQUENCE [LARGE SCALE GENOMIC DNA]</scope>
    <source>
        <strain evidence="4">JCM 4087</strain>
    </source>
</reference>
<name>A0ABW1EAU6_9BACT</name>
<dbReference type="InterPro" id="IPR032466">
    <property type="entry name" value="Metal_Hydrolase"/>
</dbReference>
<feature type="signal peptide" evidence="1">
    <location>
        <begin position="1"/>
        <end position="31"/>
    </location>
</feature>
<gene>
    <name evidence="3" type="ORF">ACFPT7_01245</name>
</gene>
<comment type="caution">
    <text evidence="3">The sequence shown here is derived from an EMBL/GenBank/DDBJ whole genome shotgun (WGS) entry which is preliminary data.</text>
</comment>
<protein>
    <submittedName>
        <fullName evidence="3">Amidohydrolase family protein</fullName>
    </submittedName>
</protein>
<proteinExistence type="predicted"/>
<dbReference type="PANTHER" id="PTHR43135">
    <property type="entry name" value="ALPHA-D-RIBOSE 1-METHYLPHOSPHONATE 5-TRIPHOSPHATE DIPHOSPHATASE"/>
    <property type="match status" value="1"/>
</dbReference>
<dbReference type="SUPFAM" id="SSF51556">
    <property type="entry name" value="Metallo-dependent hydrolases"/>
    <property type="match status" value="1"/>
</dbReference>
<dbReference type="InterPro" id="IPR057744">
    <property type="entry name" value="OTAase-like"/>
</dbReference>
<dbReference type="Proteomes" id="UP001596091">
    <property type="component" value="Unassembled WGS sequence"/>
</dbReference>
<feature type="chain" id="PRO_5046478605" evidence="1">
    <location>
        <begin position="32"/>
        <end position="455"/>
    </location>
</feature>
<dbReference type="Pfam" id="PF01979">
    <property type="entry name" value="Amidohydro_1"/>
    <property type="match status" value="1"/>
</dbReference>
<evidence type="ECO:0000313" key="3">
    <source>
        <dbReference type="EMBL" id="MFC5860912.1"/>
    </source>
</evidence>
<accession>A0ABW1EAU6</accession>
<keyword evidence="1" id="KW-0732">Signal</keyword>
<dbReference type="InterPro" id="IPR006680">
    <property type="entry name" value="Amidohydro-rel"/>
</dbReference>
<evidence type="ECO:0000259" key="2">
    <source>
        <dbReference type="Pfam" id="PF01979"/>
    </source>
</evidence>
<evidence type="ECO:0000313" key="4">
    <source>
        <dbReference type="Proteomes" id="UP001596091"/>
    </source>
</evidence>
<dbReference type="EMBL" id="JBHSPH010000001">
    <property type="protein sequence ID" value="MFC5860912.1"/>
    <property type="molecule type" value="Genomic_DNA"/>
</dbReference>
<dbReference type="RefSeq" id="WP_263334865.1">
    <property type="nucleotide sequence ID" value="NZ_JAGSYH010000002.1"/>
</dbReference>
<dbReference type="SUPFAM" id="SSF51338">
    <property type="entry name" value="Composite domain of metallo-dependent hydrolases"/>
    <property type="match status" value="1"/>
</dbReference>